<protein>
    <submittedName>
        <fullName evidence="1">Uncharacterized protein</fullName>
    </submittedName>
</protein>
<comment type="caution">
    <text evidence="1">The sequence shown here is derived from an EMBL/GenBank/DDBJ whole genome shotgun (WGS) entry which is preliminary data.</text>
</comment>
<reference evidence="2" key="1">
    <citation type="journal article" date="2023" name="Front. Plant Sci.">
        <title>Chromosomal-level genome assembly of Melastoma candidum provides insights into trichome evolution.</title>
        <authorList>
            <person name="Zhong Y."/>
            <person name="Wu W."/>
            <person name="Sun C."/>
            <person name="Zou P."/>
            <person name="Liu Y."/>
            <person name="Dai S."/>
            <person name="Zhou R."/>
        </authorList>
    </citation>
    <scope>NUCLEOTIDE SEQUENCE [LARGE SCALE GENOMIC DNA]</scope>
</reference>
<dbReference type="Proteomes" id="UP001057402">
    <property type="component" value="Chromosome 11"/>
</dbReference>
<gene>
    <name evidence="1" type="ORF">MLD38_035429</name>
</gene>
<keyword evidence="2" id="KW-1185">Reference proteome</keyword>
<organism evidence="1 2">
    <name type="scientific">Melastoma candidum</name>
    <dbReference type="NCBI Taxonomy" id="119954"/>
    <lineage>
        <taxon>Eukaryota</taxon>
        <taxon>Viridiplantae</taxon>
        <taxon>Streptophyta</taxon>
        <taxon>Embryophyta</taxon>
        <taxon>Tracheophyta</taxon>
        <taxon>Spermatophyta</taxon>
        <taxon>Magnoliopsida</taxon>
        <taxon>eudicotyledons</taxon>
        <taxon>Gunneridae</taxon>
        <taxon>Pentapetalae</taxon>
        <taxon>rosids</taxon>
        <taxon>malvids</taxon>
        <taxon>Myrtales</taxon>
        <taxon>Melastomataceae</taxon>
        <taxon>Melastomatoideae</taxon>
        <taxon>Melastomateae</taxon>
        <taxon>Melastoma</taxon>
    </lineage>
</organism>
<proteinExistence type="predicted"/>
<accession>A0ACB9LGN6</accession>
<dbReference type="EMBL" id="CM042890">
    <property type="protein sequence ID" value="KAI4310451.1"/>
    <property type="molecule type" value="Genomic_DNA"/>
</dbReference>
<evidence type="ECO:0000313" key="1">
    <source>
        <dbReference type="EMBL" id="KAI4310451.1"/>
    </source>
</evidence>
<name>A0ACB9LGN6_9MYRT</name>
<sequence length="459" mass="50924">MAPGNRGGLIFTVTRSEHELIRPSEPTPREYKRLSDVDDQEGLRFQLPLIQFYPHGTIRDPAPFVREGLAKALVYYYPFAGRLRELLGRKLVVDCTGEGVIFIEADADVTLEEFSDALQPPFPCFDELLFDVPGSSDILDTPLLLIQLTRLNCGGFILAVRMNHAMCDAQGLVQFLTAVGELARGASVPSILPVWRRELLEARIPPQVTYTHHEYDDVPDTRGTTLPFTDLSHRSFFIPSSEIADLRRSLPVHLHGCTAFDIVTACLWRCRTIALDPDPEEEMRMLCIVNCRNKLNPPLPKGYYGNAIVFPAAITTAGKLSTNPLAYALDLIKKAKACATEEYVKSVLDLLVARGRPHFTVVRSFIVSDLAKVRPGDIDFGWRKPIYSGPAIIGGIGAIPGTLSFYIPYKNGKGEEGMVVPMCLPTAAMDRFEGELNAALEGDKKKDPADKYKYVVSRL</sequence>
<evidence type="ECO:0000313" key="2">
    <source>
        <dbReference type="Proteomes" id="UP001057402"/>
    </source>
</evidence>